<dbReference type="PANTHER" id="PTHR43742:SF6">
    <property type="entry name" value="OXIDOREDUCTASE YYAE-RELATED"/>
    <property type="match status" value="1"/>
</dbReference>
<reference evidence="6 7" key="1">
    <citation type="journal article" date="2019" name="Microbiol. Resour. Announc.">
        <title>Draft Genome Sequences of Type Strains of Gordonibacter faecihominis, Paraeggerthella hongkongensis, Parvibacter caecicola,Slackia equolifaciens, Slackia faecicanis, and Slackia isoflavoniconvertens.</title>
        <authorList>
            <person name="Danylec N."/>
            <person name="Stoll D.A."/>
            <person name="Dotsch A."/>
            <person name="Huch M."/>
        </authorList>
    </citation>
    <scope>NUCLEOTIDE SEQUENCE [LARGE SCALE GENOMIC DNA]</scope>
    <source>
        <strain evidence="6 7">DSM 18785</strain>
    </source>
</reference>
<dbReference type="Gene3D" id="3.40.228.10">
    <property type="entry name" value="Dimethylsulfoxide Reductase, domain 2"/>
    <property type="match status" value="1"/>
</dbReference>
<evidence type="ECO:0000313" key="6">
    <source>
        <dbReference type="EMBL" id="RNL39372.1"/>
    </source>
</evidence>
<accession>A0A3N0AWX1</accession>
<evidence type="ECO:0000256" key="2">
    <source>
        <dbReference type="ARBA" id="ARBA00022723"/>
    </source>
</evidence>
<dbReference type="AlphaFoldDB" id="A0A3N0AWX1"/>
<dbReference type="InterPro" id="IPR050612">
    <property type="entry name" value="Prok_Mopterin_Oxidored"/>
</dbReference>
<keyword evidence="2" id="KW-0479">Metal-binding</keyword>
<feature type="domain" description="4Fe-4S Mo/W bis-MGD-type" evidence="5">
    <location>
        <begin position="29"/>
        <end position="85"/>
    </location>
</feature>
<dbReference type="SUPFAM" id="SSF50692">
    <property type="entry name" value="ADC-like"/>
    <property type="match status" value="1"/>
</dbReference>
<dbReference type="EMBL" id="QICA01000003">
    <property type="protein sequence ID" value="RNL39372.1"/>
    <property type="molecule type" value="Genomic_DNA"/>
</dbReference>
<dbReference type="Pfam" id="PF04879">
    <property type="entry name" value="Molybdop_Fe4S4"/>
    <property type="match status" value="1"/>
</dbReference>
<keyword evidence="7" id="KW-1185">Reference proteome</keyword>
<dbReference type="InterPro" id="IPR006657">
    <property type="entry name" value="MoPterin_dinucl-bd_dom"/>
</dbReference>
<gene>
    <name evidence="6" type="ORF">DMP10_03020</name>
</gene>
<dbReference type="InterPro" id="IPR037949">
    <property type="entry name" value="MopB_CT_Acetylene-hydratase"/>
</dbReference>
<dbReference type="Gene3D" id="2.20.25.90">
    <property type="entry name" value="ADC-like domains"/>
    <property type="match status" value="1"/>
</dbReference>
<keyword evidence="3" id="KW-0408">Iron</keyword>
<dbReference type="RefSeq" id="WP_117283674.1">
    <property type="nucleotide sequence ID" value="NZ_JAMTCE010000011.1"/>
</dbReference>
<dbReference type="PANTHER" id="PTHR43742">
    <property type="entry name" value="TRIMETHYLAMINE-N-OXIDE REDUCTASE"/>
    <property type="match status" value="1"/>
</dbReference>
<dbReference type="InterPro" id="IPR006656">
    <property type="entry name" value="Mopterin_OxRdtase"/>
</dbReference>
<dbReference type="Gene3D" id="3.40.50.740">
    <property type="match status" value="1"/>
</dbReference>
<dbReference type="SUPFAM" id="SSF53706">
    <property type="entry name" value="Formate dehydrogenase/DMSO reductase, domains 1-3"/>
    <property type="match status" value="1"/>
</dbReference>
<evidence type="ECO:0000256" key="4">
    <source>
        <dbReference type="ARBA" id="ARBA00023014"/>
    </source>
</evidence>
<dbReference type="SMART" id="SM00926">
    <property type="entry name" value="Molybdop_Fe4S4"/>
    <property type="match status" value="1"/>
</dbReference>
<dbReference type="Pfam" id="PF01568">
    <property type="entry name" value="Molydop_binding"/>
    <property type="match status" value="1"/>
</dbReference>
<organism evidence="6 7">
    <name type="scientific">Adlercreutzia equolifaciens subsp. celatus DSM 18785</name>
    <dbReference type="NCBI Taxonomy" id="1121021"/>
    <lineage>
        <taxon>Bacteria</taxon>
        <taxon>Bacillati</taxon>
        <taxon>Actinomycetota</taxon>
        <taxon>Coriobacteriia</taxon>
        <taxon>Eggerthellales</taxon>
        <taxon>Eggerthellaceae</taxon>
        <taxon>Adlercreutzia</taxon>
    </lineage>
</organism>
<dbReference type="GO" id="GO:0046872">
    <property type="term" value="F:metal ion binding"/>
    <property type="evidence" value="ECO:0007669"/>
    <property type="project" value="UniProtKB-KW"/>
</dbReference>
<name>A0A3N0AWX1_9ACTN</name>
<dbReference type="GO" id="GO:0016491">
    <property type="term" value="F:oxidoreductase activity"/>
    <property type="evidence" value="ECO:0007669"/>
    <property type="project" value="InterPro"/>
</dbReference>
<dbReference type="PROSITE" id="PS51669">
    <property type="entry name" value="4FE4S_MOW_BIS_MGD"/>
    <property type="match status" value="1"/>
</dbReference>
<keyword evidence="4" id="KW-0411">Iron-sulfur</keyword>
<sequence length="801" mass="89787">MEFNDDAVKMQDDVGKPWRYEEDGCTVTRTCVWSAPGCHPVGCGLKVYVKDGEVVKIEGDENHPVTKGRLCVRCLAMKDFLYHPDRIIYPMKRDRADRGKDKWERCSWDEAIAIIKKNYDEVKEKYGVQSMVAFMGTGRQGNIGATGAHRVLGTPNGCYPLSGFSCYGPRVSITMDVIGSSYPEIDYAGGLPGSYEDPAYTIPEIIIQWGKEPIYSSPDGFFGHAIIDLMKRGAKLINVNPRITWTGSRAIENVCLRPGTDAALAMAMLNVIIEEKLYDAEFVDLWCYGFEQLAERVKEMPPSKAAEICEVPEEQIIRVARLYANAKPASIAWGVSIDQSPNGSQAGQAILALMSITGNMDVPGGQVLVDMTAGDGGMQEDIDSVGWPEMKQELRDTIIGREEFPFYTGGLKMSQADRQLDALETGKPYSIHLTWLGETNLIAPTCSAQPKRWYDALRKVDFNFATDTWMTPTIQGCCDVVLPLASSLEMETIVPTHYGGSPNYVGALNKCVKCGEAVPEWELYRILGLALNPEAWENREKDFKEFYDIAMMRAYEFDYDELQEKVVIQRDVSYRKYETGKLRPDGAKGFNTSTGRIQLYSPMFEAVGENPLPYYFEAPTTPISTPELAKEYPFTMMSGAREIGYFHSEGRQIEKLRDLCPDPLVELNPKDAETYGIKAGDWVRIENPWGLAFLKAKVTPIIKEGYIQAQHGWWFPEEDAEAPHLYGVWKSNINTLIPHSRMGKLGFGAPFRTTLVKISKAHEDDLIEADRFGLEGEDGKPLVHTDNFFRIDDPTLDPTAR</sequence>
<protein>
    <submittedName>
        <fullName evidence="6">Dehydrogenase</fullName>
    </submittedName>
</protein>
<comment type="similarity">
    <text evidence="1">Belongs to the prokaryotic molybdopterin-containing oxidoreductase family.</text>
</comment>
<dbReference type="GO" id="GO:0018818">
    <property type="term" value="F:acetylene hydratase activity"/>
    <property type="evidence" value="ECO:0007669"/>
    <property type="project" value="InterPro"/>
</dbReference>
<proteinExistence type="inferred from homology"/>
<evidence type="ECO:0000313" key="7">
    <source>
        <dbReference type="Proteomes" id="UP000278327"/>
    </source>
</evidence>
<dbReference type="Gene3D" id="2.40.40.20">
    <property type="match status" value="1"/>
</dbReference>
<comment type="caution">
    <text evidence="6">The sequence shown here is derived from an EMBL/GenBank/DDBJ whole genome shotgun (WGS) entry which is preliminary data.</text>
</comment>
<dbReference type="Pfam" id="PF00384">
    <property type="entry name" value="Molybdopterin"/>
    <property type="match status" value="2"/>
</dbReference>
<evidence type="ECO:0000256" key="3">
    <source>
        <dbReference type="ARBA" id="ARBA00023004"/>
    </source>
</evidence>
<evidence type="ECO:0000259" key="5">
    <source>
        <dbReference type="PROSITE" id="PS51669"/>
    </source>
</evidence>
<dbReference type="InterPro" id="IPR009010">
    <property type="entry name" value="Asp_de-COase-like_dom_sf"/>
</dbReference>
<dbReference type="GO" id="GO:0043546">
    <property type="term" value="F:molybdopterin cofactor binding"/>
    <property type="evidence" value="ECO:0007669"/>
    <property type="project" value="InterPro"/>
</dbReference>
<dbReference type="InterPro" id="IPR006963">
    <property type="entry name" value="Mopterin_OxRdtase_4Fe-4S_dom"/>
</dbReference>
<dbReference type="GO" id="GO:0051536">
    <property type="term" value="F:iron-sulfur cluster binding"/>
    <property type="evidence" value="ECO:0007669"/>
    <property type="project" value="UniProtKB-KW"/>
</dbReference>
<evidence type="ECO:0000256" key="1">
    <source>
        <dbReference type="ARBA" id="ARBA00010312"/>
    </source>
</evidence>
<dbReference type="Proteomes" id="UP000278327">
    <property type="component" value="Unassembled WGS sequence"/>
</dbReference>
<dbReference type="CDD" id="cd02781">
    <property type="entry name" value="MopB_CT_Acetylene-hydratase"/>
    <property type="match status" value="1"/>
</dbReference>